<evidence type="ECO:0000313" key="2">
    <source>
        <dbReference type="EMBL" id="KKN92743.1"/>
    </source>
</evidence>
<reference evidence="2" key="1">
    <citation type="journal article" date="2015" name="Nature">
        <title>Complex archaea that bridge the gap between prokaryotes and eukaryotes.</title>
        <authorList>
            <person name="Spang A."/>
            <person name="Saw J.H."/>
            <person name="Jorgensen S.L."/>
            <person name="Zaremba-Niedzwiedzka K."/>
            <person name="Martijn J."/>
            <person name="Lind A.E."/>
            <person name="van Eijk R."/>
            <person name="Schleper C."/>
            <person name="Guy L."/>
            <person name="Ettema T.J."/>
        </authorList>
    </citation>
    <scope>NUCLEOTIDE SEQUENCE</scope>
</reference>
<comment type="caution">
    <text evidence="2">The sequence shown here is derived from an EMBL/GenBank/DDBJ whole genome shotgun (WGS) entry which is preliminary data.</text>
</comment>
<name>A0A0F9XKV3_9ZZZZ</name>
<organism evidence="2">
    <name type="scientific">marine sediment metagenome</name>
    <dbReference type="NCBI Taxonomy" id="412755"/>
    <lineage>
        <taxon>unclassified sequences</taxon>
        <taxon>metagenomes</taxon>
        <taxon>ecological metagenomes</taxon>
    </lineage>
</organism>
<gene>
    <name evidence="2" type="ORF">LCGC14_0204860</name>
</gene>
<evidence type="ECO:0000256" key="1">
    <source>
        <dbReference type="SAM" id="Phobius"/>
    </source>
</evidence>
<keyword evidence="1" id="KW-1133">Transmembrane helix</keyword>
<accession>A0A0F9XKV3</accession>
<protein>
    <submittedName>
        <fullName evidence="2">Uncharacterized protein</fullName>
    </submittedName>
</protein>
<sequence>MTHRRPLGTVGRRGRSAIGLCLLLTVLSAGSVWADKQRYRDVTVTSLPLVGDRTTHGYVAYRFEITNHSLDRPHRVTLALPANLYGGSFMAGISRTVTVAADSTAAISLFQPPLPIEGRSVAVRIDGRSQDRPLRVDPIDHGEDVTPFSRGYGRSNPPAHALASRAFRNTNLESVLSSQGVALAVSENPPALWSGDWLAYSRFDGVIVTAEEMAAMSAAARQGLVQYTECGGVLMVVGSWKPSEAWTPMGQPNAGQPDARLDVYQGGFGVCMVMVGQRVDAWEVFAQRVVSASGPWSRMHTPVEAHRAFPVVENIRVPIRGMLVLMLVFVILIGPVNMFVLHRRNRRIWLLWTVPAFSLLTCGVVFGYSVLSEGLRGSWRLQVLTVLDETNRRATSIGWMGFYSPLTPAGGLRFSYETELTPQLKQDDWRPPQGSRTVDWTNDQHLASGWVQARVPAYFRFRKSETRRERLAIETDDDGRIVVVNGLGADISRLRLADSAGRIHVAGAIRAGAKAVLEPTDQRVDGSKALATVYSQRWTRSIKQVSNQPAAFLRPGTYLAELMDSPFVESPLKGARATKFQVIVYGISGKADHGN</sequence>
<feature type="transmembrane region" description="Helical" evidence="1">
    <location>
        <begin position="322"/>
        <end position="341"/>
    </location>
</feature>
<keyword evidence="1" id="KW-0812">Transmembrane</keyword>
<proteinExistence type="predicted"/>
<dbReference type="AlphaFoldDB" id="A0A0F9XKV3"/>
<keyword evidence="1" id="KW-0472">Membrane</keyword>
<dbReference type="EMBL" id="LAZR01000092">
    <property type="protein sequence ID" value="KKN92743.1"/>
    <property type="molecule type" value="Genomic_DNA"/>
</dbReference>
<feature type="transmembrane region" description="Helical" evidence="1">
    <location>
        <begin position="348"/>
        <end position="371"/>
    </location>
</feature>